<reference evidence="1 2" key="1">
    <citation type="submission" date="2015-02" db="EMBL/GenBank/DDBJ databases">
        <title>Complete Genome Sequence of the Acinetobacter phage YMC11/12/R2315.</title>
        <authorList>
            <person name="Jeon J."/>
            <person name="Yong D."/>
            <person name="Lee K."/>
        </authorList>
    </citation>
    <scope>NUCLEOTIDE SEQUENCE [LARGE SCALE GENOMIC DNA]</scope>
</reference>
<evidence type="ECO:0000313" key="1">
    <source>
        <dbReference type="EMBL" id="AJT61309.1"/>
    </source>
</evidence>
<dbReference type="EMBL" id="KP861229">
    <property type="protein sequence ID" value="AJT61309.1"/>
    <property type="molecule type" value="Genomic_DNA"/>
</dbReference>
<evidence type="ECO:0000313" key="2">
    <source>
        <dbReference type="Proteomes" id="UP000201783"/>
    </source>
</evidence>
<proteinExistence type="predicted"/>
<sequence>MKNTKKVSMIGLNFGKLKVLSELEERNKNGHILYLCECECGNKKIILGASLRQGLTKSCGCDHIKKIKKHGMDGTPVYRTWVSMRNRCNNPNNSAYPKYGGRGIKVCEKWNNSFDSFYRDMGNRPKGMSIDRIDVNGNYEPNNCRWATCKEQQDNRRNSVFVVIEGVKYTPSEYAELVKLTTSGANKKIRREFKRFGNLFIKESDPYYAALVKSIEENYSA</sequence>
<dbReference type="KEGG" id="vg:26630596"/>
<evidence type="ECO:0008006" key="3">
    <source>
        <dbReference type="Google" id="ProtNLM"/>
    </source>
</evidence>
<name>A0A0D4DBF8_9CAUD</name>
<gene>
    <name evidence="1" type="ORF">ABA2315_00780</name>
</gene>
<protein>
    <recommendedName>
        <fullName evidence="3">HNH endonuclease</fullName>
    </recommendedName>
</protein>
<dbReference type="RefSeq" id="YP_009203597.1">
    <property type="nucleotide sequence ID" value="NC_028855.1"/>
</dbReference>
<dbReference type="GeneID" id="26630596"/>
<accession>A0A0D4DBF8</accession>
<dbReference type="Proteomes" id="UP000201783">
    <property type="component" value="Segment"/>
</dbReference>
<organism evidence="1 2">
    <name type="scientific">Acinetobacter phage YMC11/12/R2315</name>
    <dbReference type="NCBI Taxonomy" id="1628720"/>
    <lineage>
        <taxon>Viruses</taxon>
        <taxon>Duplodnaviria</taxon>
        <taxon>Heunggongvirae</taxon>
        <taxon>Uroviricota</taxon>
        <taxon>Caudoviricetes</taxon>
        <taxon>Obolenskvirus</taxon>
        <taxon>Obolenskvirus AbC62</taxon>
    </lineage>
</organism>